<dbReference type="InterPro" id="IPR038725">
    <property type="entry name" value="YdaG_split_barrel_FMN-bd"/>
</dbReference>
<sequence length="170" mass="19039">MSDPTPAEQQRKLGELIHEIYVAMLVTVAPDGSLHGRPMATNNTKFDGTLWFLTDHDSVKVLEVQQQPQVNVSYADPKRQHYVSVSGTAEVTRDRKLIEEQWTPSAKVWFPDGPQDERIALLKVTVTRAEYWDAPSSRFVLLTGLVKSILTGQRPGPVGKHGEYQRSANS</sequence>
<reference evidence="3" key="1">
    <citation type="submission" date="2016-10" db="EMBL/GenBank/DDBJ databases">
        <authorList>
            <person name="Varghese N."/>
            <person name="Submissions S."/>
        </authorList>
    </citation>
    <scope>NUCLEOTIDE SEQUENCE [LARGE SCALE GENOMIC DNA]</scope>
    <source>
        <strain evidence="3">DSM 26348</strain>
    </source>
</reference>
<dbReference type="SUPFAM" id="SSF50475">
    <property type="entry name" value="FMN-binding split barrel"/>
    <property type="match status" value="1"/>
</dbReference>
<dbReference type="Gene3D" id="2.30.110.10">
    <property type="entry name" value="Electron Transport, Fmn-binding Protein, Chain A"/>
    <property type="match status" value="1"/>
</dbReference>
<dbReference type="PANTHER" id="PTHR34818">
    <property type="entry name" value="PROTEIN BLI-3"/>
    <property type="match status" value="1"/>
</dbReference>
<dbReference type="InterPro" id="IPR052917">
    <property type="entry name" value="Stress-Dev_Protein"/>
</dbReference>
<proteinExistence type="predicted"/>
<dbReference type="Proteomes" id="UP000199518">
    <property type="component" value="Unassembled WGS sequence"/>
</dbReference>
<dbReference type="Pfam" id="PF16242">
    <property type="entry name" value="Pyrid_ox_like"/>
    <property type="match status" value="1"/>
</dbReference>
<dbReference type="PANTHER" id="PTHR34818:SF1">
    <property type="entry name" value="PROTEIN BLI-3"/>
    <property type="match status" value="1"/>
</dbReference>
<organism evidence="2 3">
    <name type="scientific">Planctomicrobium piriforme</name>
    <dbReference type="NCBI Taxonomy" id="1576369"/>
    <lineage>
        <taxon>Bacteria</taxon>
        <taxon>Pseudomonadati</taxon>
        <taxon>Planctomycetota</taxon>
        <taxon>Planctomycetia</taxon>
        <taxon>Planctomycetales</taxon>
        <taxon>Planctomycetaceae</taxon>
        <taxon>Planctomicrobium</taxon>
    </lineage>
</organism>
<evidence type="ECO:0000313" key="3">
    <source>
        <dbReference type="Proteomes" id="UP000199518"/>
    </source>
</evidence>
<gene>
    <name evidence="2" type="ORF">SAMN05421753_115103</name>
</gene>
<keyword evidence="3" id="KW-1185">Reference proteome</keyword>
<dbReference type="RefSeq" id="WP_092053463.1">
    <property type="nucleotide sequence ID" value="NZ_FOQD01000015.1"/>
</dbReference>
<dbReference type="InterPro" id="IPR012349">
    <property type="entry name" value="Split_barrel_FMN-bd"/>
</dbReference>
<dbReference type="AlphaFoldDB" id="A0A1I3NHQ0"/>
<evidence type="ECO:0000313" key="2">
    <source>
        <dbReference type="EMBL" id="SFJ08791.1"/>
    </source>
</evidence>
<accession>A0A1I3NHQ0</accession>
<dbReference type="STRING" id="1576369.SAMN05421753_115103"/>
<feature type="domain" description="General stress protein FMN-binding split barrel" evidence="1">
    <location>
        <begin position="8"/>
        <end position="155"/>
    </location>
</feature>
<name>A0A1I3NHQ0_9PLAN</name>
<evidence type="ECO:0000259" key="1">
    <source>
        <dbReference type="Pfam" id="PF16242"/>
    </source>
</evidence>
<protein>
    <submittedName>
        <fullName evidence="2">General stress protein 26</fullName>
    </submittedName>
</protein>
<dbReference type="OrthoDB" id="9795235at2"/>
<dbReference type="EMBL" id="FOQD01000015">
    <property type="protein sequence ID" value="SFJ08791.1"/>
    <property type="molecule type" value="Genomic_DNA"/>
</dbReference>